<evidence type="ECO:0000313" key="2">
    <source>
        <dbReference type="EMBL" id="OAD41400.1"/>
    </source>
</evidence>
<keyword evidence="1" id="KW-0175">Coiled coil</keyword>
<dbReference type="PROSITE" id="PS51257">
    <property type="entry name" value="PROKAR_LIPOPROTEIN"/>
    <property type="match status" value="1"/>
</dbReference>
<dbReference type="SUPFAM" id="SSF49299">
    <property type="entry name" value="PKD domain"/>
    <property type="match status" value="1"/>
</dbReference>
<dbReference type="STRING" id="1333662.LPB303_15410"/>
<keyword evidence="3" id="KW-1185">Reference proteome</keyword>
<dbReference type="AlphaFoldDB" id="A0A176T0I9"/>
<dbReference type="Gene3D" id="2.60.40.10">
    <property type="entry name" value="Immunoglobulins"/>
    <property type="match status" value="1"/>
</dbReference>
<dbReference type="Proteomes" id="UP000076923">
    <property type="component" value="Unassembled WGS sequence"/>
</dbReference>
<evidence type="ECO:0000313" key="3">
    <source>
        <dbReference type="Proteomes" id="UP000076923"/>
    </source>
</evidence>
<accession>A0A176T0I9</accession>
<organism evidence="2 3">
    <name type="scientific">Polaribacter atrinae</name>
    <dbReference type="NCBI Taxonomy" id="1333662"/>
    <lineage>
        <taxon>Bacteria</taxon>
        <taxon>Pseudomonadati</taxon>
        <taxon>Bacteroidota</taxon>
        <taxon>Flavobacteriia</taxon>
        <taxon>Flavobacteriales</taxon>
        <taxon>Flavobacteriaceae</taxon>
    </lineage>
</organism>
<dbReference type="InterPro" id="IPR013783">
    <property type="entry name" value="Ig-like_fold"/>
</dbReference>
<protein>
    <recommendedName>
        <fullName evidence="4">PKD domain-containing protein</fullName>
    </recommendedName>
</protein>
<gene>
    <name evidence="2" type="ORF">LPB303_15410</name>
</gene>
<dbReference type="OrthoDB" id="8913664at2"/>
<name>A0A176T0I9_9FLAO</name>
<reference evidence="2 3" key="1">
    <citation type="submission" date="2016-02" db="EMBL/GenBank/DDBJ databases">
        <title>Draft genome sequence of Polaribacter atrinae KACC17473.</title>
        <authorList>
            <person name="Shin S.-K."/>
            <person name="Yi H."/>
        </authorList>
    </citation>
    <scope>NUCLEOTIDE SEQUENCE [LARGE SCALE GENOMIC DNA]</scope>
    <source>
        <strain evidence="2 3">KACC 17473</strain>
    </source>
</reference>
<sequence length="399" mass="43137">MDTKKHSIMKKYLFNLKYIVLGTVISLTSCVSNDLPEVGDLEDFTSPTPFYNSTDITTSEFDCNDVELWAKYEINFQAGSNLAVNGTQYDWTVTPSDGVTFINKDLPILNQSIDGELAAVVALEKEIAKIEFKLPCEENQDKKDVLEASIADLKVQLQAAKDEVSDEVAQNVADLNTQISELPAATLQDQELIFSFPGPGTYTVGLTVTDNLGKSAYTEKLITVSQAVPTIAVPEIGEPGFDDGTLFDGTGDGRDSWRAPSSSAWGSVFQINSKSELGVLPSGLQAAKFPADGTRVGYQEIEVTPGATYVLTYFSELDPNNVGDVTVSLISPNATSLAESKLEANIIASRTDSSVGRVADVFKKHAITFEAGLNESVIILLTNSNTECRLDAFDIIVKQ</sequence>
<dbReference type="InterPro" id="IPR035986">
    <property type="entry name" value="PKD_dom_sf"/>
</dbReference>
<comment type="caution">
    <text evidence="2">The sequence shown here is derived from an EMBL/GenBank/DDBJ whole genome shotgun (WGS) entry which is preliminary data.</text>
</comment>
<dbReference type="CDD" id="cd00146">
    <property type="entry name" value="PKD"/>
    <property type="match status" value="1"/>
</dbReference>
<evidence type="ECO:0008006" key="4">
    <source>
        <dbReference type="Google" id="ProtNLM"/>
    </source>
</evidence>
<evidence type="ECO:0000256" key="1">
    <source>
        <dbReference type="SAM" id="Coils"/>
    </source>
</evidence>
<proteinExistence type="predicted"/>
<feature type="coiled-coil region" evidence="1">
    <location>
        <begin position="136"/>
        <end position="170"/>
    </location>
</feature>
<dbReference type="EMBL" id="LVWE01000072">
    <property type="protein sequence ID" value="OAD41400.1"/>
    <property type="molecule type" value="Genomic_DNA"/>
</dbReference>
<dbReference type="Gene3D" id="2.60.120.260">
    <property type="entry name" value="Galactose-binding domain-like"/>
    <property type="match status" value="1"/>
</dbReference>